<organism evidence="4 5">
    <name type="scientific">Rhizobium paknamense</name>
    <dbReference type="NCBI Taxonomy" id="1206817"/>
    <lineage>
        <taxon>Bacteria</taxon>
        <taxon>Pseudomonadati</taxon>
        <taxon>Pseudomonadota</taxon>
        <taxon>Alphaproteobacteria</taxon>
        <taxon>Hyphomicrobiales</taxon>
        <taxon>Rhizobiaceae</taxon>
        <taxon>Rhizobium/Agrobacterium group</taxon>
        <taxon>Rhizobium</taxon>
    </lineage>
</organism>
<evidence type="ECO:0000256" key="1">
    <source>
        <dbReference type="ARBA" id="ARBA00022741"/>
    </source>
</evidence>
<dbReference type="SUPFAM" id="SSF52540">
    <property type="entry name" value="P-loop containing nucleoside triphosphate hydrolases"/>
    <property type="match status" value="1"/>
</dbReference>
<dbReference type="InterPro" id="IPR027417">
    <property type="entry name" value="P-loop_NTPase"/>
</dbReference>
<dbReference type="PANTHER" id="PTHR24220:SF659">
    <property type="entry name" value="TRANSPORTER, PUTATIVE-RELATED"/>
    <property type="match status" value="1"/>
</dbReference>
<keyword evidence="2 4" id="KW-0067">ATP-binding</keyword>
<dbReference type="Pfam" id="PF00005">
    <property type="entry name" value="ABC_tran"/>
    <property type="match status" value="1"/>
</dbReference>
<dbReference type="PROSITE" id="PS50893">
    <property type="entry name" value="ABC_TRANSPORTER_2"/>
    <property type="match status" value="1"/>
</dbReference>
<evidence type="ECO:0000256" key="2">
    <source>
        <dbReference type="ARBA" id="ARBA00022840"/>
    </source>
</evidence>
<feature type="domain" description="ABC transporter" evidence="3">
    <location>
        <begin position="4"/>
        <end position="227"/>
    </location>
</feature>
<dbReference type="InterPro" id="IPR015854">
    <property type="entry name" value="ABC_transpr_LolD-like"/>
</dbReference>
<dbReference type="Proteomes" id="UP001235269">
    <property type="component" value="Unassembled WGS sequence"/>
</dbReference>
<protein>
    <submittedName>
        <fullName evidence="4">ABC transport system ATP-binding protein</fullName>
    </submittedName>
</protein>
<dbReference type="InterPro" id="IPR003439">
    <property type="entry name" value="ABC_transporter-like_ATP-bd"/>
</dbReference>
<name>A0ABU0IFB3_9HYPH</name>
<dbReference type="Gene3D" id="3.40.50.300">
    <property type="entry name" value="P-loop containing nucleotide triphosphate hydrolases"/>
    <property type="match status" value="1"/>
</dbReference>
<keyword evidence="5" id="KW-1185">Reference proteome</keyword>
<accession>A0ABU0IFB3</accession>
<gene>
    <name evidence="4" type="ORF">QO005_003260</name>
</gene>
<dbReference type="InterPro" id="IPR003593">
    <property type="entry name" value="AAA+_ATPase"/>
</dbReference>
<keyword evidence="1" id="KW-0547">Nucleotide-binding</keyword>
<dbReference type="RefSeq" id="WP_307159101.1">
    <property type="nucleotide sequence ID" value="NZ_JAUSWH010000011.1"/>
</dbReference>
<dbReference type="SMART" id="SM00382">
    <property type="entry name" value="AAA"/>
    <property type="match status" value="1"/>
</dbReference>
<comment type="caution">
    <text evidence="4">The sequence shown here is derived from an EMBL/GenBank/DDBJ whole genome shotgun (WGS) entry which is preliminary data.</text>
</comment>
<dbReference type="GO" id="GO:0005524">
    <property type="term" value="F:ATP binding"/>
    <property type="evidence" value="ECO:0007669"/>
    <property type="project" value="UniProtKB-KW"/>
</dbReference>
<proteinExistence type="predicted"/>
<evidence type="ECO:0000313" key="5">
    <source>
        <dbReference type="Proteomes" id="UP001235269"/>
    </source>
</evidence>
<evidence type="ECO:0000313" key="4">
    <source>
        <dbReference type="EMBL" id="MDQ0456915.1"/>
    </source>
</evidence>
<dbReference type="EMBL" id="JAUSWH010000011">
    <property type="protein sequence ID" value="MDQ0456915.1"/>
    <property type="molecule type" value="Genomic_DNA"/>
</dbReference>
<sequence length="227" mass="24103">MLILQIENLTVAYRGLASPVLAVPSFRLGAGEGLAVTGASGSGKTTFVNRITGLEAVESGHVRWGNEDLATLSEGARDRFRAAHIGLVMQEFHLFPGLSALENVLLPARLARAVGRADVTRAGELLLRFGLKRPDQDVKTMSRGEMQRVAVARALLRRPGVIVADEPTASLDTEAGAAVTDLLLSVAKEEGSSLIVVTHDPRLMARLPRRIELAAGVIVQDSLGEAA</sequence>
<dbReference type="PANTHER" id="PTHR24220">
    <property type="entry name" value="IMPORT ATP-BINDING PROTEIN"/>
    <property type="match status" value="1"/>
</dbReference>
<reference evidence="4 5" key="1">
    <citation type="submission" date="2023-07" db="EMBL/GenBank/DDBJ databases">
        <title>Genomic Encyclopedia of Type Strains, Phase IV (KMG-IV): sequencing the most valuable type-strain genomes for metagenomic binning, comparative biology and taxonomic classification.</title>
        <authorList>
            <person name="Goeker M."/>
        </authorList>
    </citation>
    <scope>NUCLEOTIDE SEQUENCE [LARGE SCALE GENOMIC DNA]</scope>
    <source>
        <strain evidence="4 5">DSM 100301</strain>
    </source>
</reference>
<evidence type="ECO:0000259" key="3">
    <source>
        <dbReference type="PROSITE" id="PS50893"/>
    </source>
</evidence>